<dbReference type="SUPFAM" id="SSF143555">
    <property type="entry name" value="FwdE-like"/>
    <property type="match status" value="1"/>
</dbReference>
<evidence type="ECO:0000259" key="1">
    <source>
        <dbReference type="Pfam" id="PF02663"/>
    </source>
</evidence>
<dbReference type="PIRSF" id="PIRSF006578">
    <property type="entry name" value="FwdE"/>
    <property type="match status" value="1"/>
</dbReference>
<gene>
    <name evidence="2" type="ORF">Mpt1_c07970</name>
</gene>
<name>A0A0A7LC89_9ARCH</name>
<sequence>MGYRATELGMEALGIPISRAADEEIVCVAENDACGLDCVQCMISCTIGKANLILRPSGKMAYSFFDRRTGKSVRVLFKQRDWSKDREASVRTILTAPANEIVEFRVPNYAIPEKARHFDSIKCDKCGEYCREDKIRLSSGKKYCSDCYQQYDR</sequence>
<reference evidence="2 3" key="1">
    <citation type="journal article" date="2014" name="Appl. Environ. Microbiol.">
        <title>Comparative Genome Analysis of 'Candidatus Methanoplasma termitum' Indicates a New Mode of Energy Metabolism in the Seventh Order of Methanogens.</title>
        <authorList>
            <person name="Lang K."/>
            <person name="Schuldes J."/>
            <person name="Klingl A."/>
            <person name="Poehlein A."/>
            <person name="Daniel R."/>
            <person name="Brune A."/>
        </authorList>
    </citation>
    <scope>NUCLEOTIDE SEQUENCE [LARGE SCALE GENOMIC DNA]</scope>
    <source>
        <strain evidence="3">Mpt1</strain>
    </source>
</reference>
<dbReference type="AlphaFoldDB" id="A0A0A7LC89"/>
<proteinExistence type="predicted"/>
<dbReference type="EMBL" id="CP010070">
    <property type="protein sequence ID" value="AIZ56679.1"/>
    <property type="molecule type" value="Genomic_DNA"/>
</dbReference>
<dbReference type="InterPro" id="IPR003814">
    <property type="entry name" value="FmdEsu_dom"/>
</dbReference>
<dbReference type="InterPro" id="IPR026328">
    <property type="entry name" value="FmdE"/>
</dbReference>
<evidence type="ECO:0000313" key="2">
    <source>
        <dbReference type="EMBL" id="AIZ56679.1"/>
    </source>
</evidence>
<feature type="domain" description="Formylmethanofuran dehydrogenase subunit E" evidence="1">
    <location>
        <begin position="1"/>
        <end position="86"/>
    </location>
</feature>
<dbReference type="Gene3D" id="3.30.1330.130">
    <property type="match status" value="1"/>
</dbReference>
<dbReference type="HOGENOM" id="CLU_087508_0_0_2"/>
<dbReference type="Proteomes" id="UP000030787">
    <property type="component" value="Chromosome"/>
</dbReference>
<dbReference type="InterPro" id="IPR053194">
    <property type="entry name" value="tRNA_methyltr_O"/>
</dbReference>
<accession>A0A0A7LC89</accession>
<keyword evidence="3" id="KW-1185">Reference proteome</keyword>
<protein>
    <submittedName>
        <fullName evidence="2">FmdE, molybdenum formylmethanofuran dehydrogenase operon</fullName>
    </submittedName>
</protein>
<dbReference type="PANTHER" id="PTHR39418:SF1">
    <property type="entry name" value="DEHYDROGENASE"/>
    <property type="match status" value="1"/>
</dbReference>
<organism evidence="2 3">
    <name type="scientific">Candidatus Methanoplasma termitum</name>
    <dbReference type="NCBI Taxonomy" id="1577791"/>
    <lineage>
        <taxon>Archaea</taxon>
        <taxon>Methanobacteriati</taxon>
        <taxon>Thermoplasmatota</taxon>
        <taxon>Thermoplasmata</taxon>
        <taxon>Methanomassiliicoccales</taxon>
        <taxon>Methanomassiliicoccaceae</taxon>
        <taxon>Candidatus Methanoplasma</taxon>
    </lineage>
</organism>
<dbReference type="PANTHER" id="PTHR39418">
    <property type="entry name" value="DEHYDROGENASE-RELATED"/>
    <property type="match status" value="1"/>
</dbReference>
<dbReference type="STRING" id="1577791.Mpt1_c07970"/>
<evidence type="ECO:0000313" key="3">
    <source>
        <dbReference type="Proteomes" id="UP000030787"/>
    </source>
</evidence>
<dbReference type="KEGG" id="mear:Mpt1_c07970"/>
<dbReference type="Pfam" id="PF02663">
    <property type="entry name" value="FmdE"/>
    <property type="match status" value="1"/>
</dbReference>